<dbReference type="Proteomes" id="UP000501237">
    <property type="component" value="Chromosome"/>
</dbReference>
<proteinExistence type="predicted"/>
<dbReference type="AlphaFoldDB" id="A0A679GPK4"/>
<protein>
    <submittedName>
        <fullName evidence="1">Uncharacterized protein</fullName>
    </submittedName>
</protein>
<sequence>MGDPQGKTYLEAKKDRLGVPVERKSLDLVEYPLNMPLSEAEYSAEYIYVPTDGVSGNGREFFCSVARPKDPSKARGDCRAFYYLSSGLLVDVLFDYRALPSWKAIVEEVRQTVEGIRR</sequence>
<dbReference type="EMBL" id="AP022642">
    <property type="protein sequence ID" value="BCA28637.1"/>
    <property type="molecule type" value="Genomic_DNA"/>
</dbReference>
<evidence type="ECO:0000313" key="2">
    <source>
        <dbReference type="Proteomes" id="UP000501237"/>
    </source>
</evidence>
<organism evidence="1 2">
    <name type="scientific">Metapseudomonas otitidis</name>
    <dbReference type="NCBI Taxonomy" id="319939"/>
    <lineage>
        <taxon>Bacteria</taxon>
        <taxon>Pseudomonadati</taxon>
        <taxon>Pseudomonadota</taxon>
        <taxon>Gammaproteobacteria</taxon>
        <taxon>Pseudomonadales</taxon>
        <taxon>Pseudomonadaceae</taxon>
        <taxon>Metapseudomonas</taxon>
    </lineage>
</organism>
<accession>A0A679GPK4</accession>
<dbReference type="KEGG" id="poj:PtoMrB4_26140"/>
<name>A0A679GPK4_9GAMM</name>
<gene>
    <name evidence="1" type="ORF">PtoMrB4_26140</name>
</gene>
<evidence type="ECO:0000313" key="1">
    <source>
        <dbReference type="EMBL" id="BCA28637.1"/>
    </source>
</evidence>
<reference evidence="1 2" key="1">
    <citation type="journal article" date="2020" name="Microbiol. Resour. Announc.">
        <title>Complete genome sequence of Pseudomonas otitidis strain MrB4, isolated from Lake Biwa in Japan.</title>
        <authorList>
            <person name="Miyazaki K."/>
            <person name="Hase E."/>
            <person name="Maruya T."/>
        </authorList>
    </citation>
    <scope>NUCLEOTIDE SEQUENCE [LARGE SCALE GENOMIC DNA]</scope>
    <source>
        <strain evidence="1 2">MrB4</strain>
    </source>
</reference>